<dbReference type="GO" id="GO:1990904">
    <property type="term" value="C:ribonucleoprotein complex"/>
    <property type="evidence" value="ECO:0007669"/>
    <property type="project" value="UniProtKB-KW"/>
</dbReference>
<reference evidence="6 7" key="1">
    <citation type="submission" date="2017-06" db="EMBL/GenBank/DDBJ databases">
        <authorList>
            <person name="Kim H.J."/>
            <person name="Triplett B.A."/>
        </authorList>
    </citation>
    <scope>NUCLEOTIDE SEQUENCE [LARGE SCALE GENOMIC DNA]</scope>
    <source>
        <strain evidence="6 7">DSM 18704</strain>
    </source>
</reference>
<dbReference type="Proteomes" id="UP000198356">
    <property type="component" value="Unassembled WGS sequence"/>
</dbReference>
<evidence type="ECO:0000313" key="6">
    <source>
        <dbReference type="EMBL" id="SNT40709.1"/>
    </source>
</evidence>
<dbReference type="HAMAP" id="MF_00294">
    <property type="entry name" value="Ribosomal_bL33"/>
    <property type="match status" value="1"/>
</dbReference>
<dbReference type="Pfam" id="PF00471">
    <property type="entry name" value="Ribosomal_L33"/>
    <property type="match status" value="1"/>
</dbReference>
<dbReference type="GO" id="GO:0003735">
    <property type="term" value="F:structural constituent of ribosome"/>
    <property type="evidence" value="ECO:0007669"/>
    <property type="project" value="InterPro"/>
</dbReference>
<dbReference type="InterPro" id="IPR018264">
    <property type="entry name" value="Ribosomal_bL33_CS"/>
</dbReference>
<evidence type="ECO:0000256" key="2">
    <source>
        <dbReference type="ARBA" id="ARBA00022980"/>
    </source>
</evidence>
<evidence type="ECO:0000256" key="3">
    <source>
        <dbReference type="ARBA" id="ARBA00023274"/>
    </source>
</evidence>
<dbReference type="InterPro" id="IPR011332">
    <property type="entry name" value="Ribosomal_zn-bd"/>
</dbReference>
<dbReference type="EMBL" id="FZOU01000011">
    <property type="protein sequence ID" value="SNT40709.1"/>
    <property type="molecule type" value="Genomic_DNA"/>
</dbReference>
<keyword evidence="3 5" id="KW-0687">Ribonucleoprotein</keyword>
<accession>A0A239MFX6</accession>
<dbReference type="NCBIfam" id="NF001764">
    <property type="entry name" value="PRK00504.1"/>
    <property type="match status" value="1"/>
</dbReference>
<dbReference type="AlphaFoldDB" id="A0A239MFX6"/>
<dbReference type="Gene3D" id="2.20.28.120">
    <property type="entry name" value="Ribosomal protein L33"/>
    <property type="match status" value="1"/>
</dbReference>
<dbReference type="InterPro" id="IPR001705">
    <property type="entry name" value="Ribosomal_bL33"/>
</dbReference>
<sequence length="49" mass="5837">MREIVTLQCPECKNRNYSTTKNKKTTTGRLEFSKFCNTCRKHTDHKETK</sequence>
<dbReference type="PANTHER" id="PTHR43168">
    <property type="entry name" value="50S RIBOSOMAL PROTEIN L33, CHLOROPLASTIC"/>
    <property type="match status" value="1"/>
</dbReference>
<keyword evidence="2 5" id="KW-0689">Ribosomal protein</keyword>
<dbReference type="SUPFAM" id="SSF57829">
    <property type="entry name" value="Zn-binding ribosomal proteins"/>
    <property type="match status" value="1"/>
</dbReference>
<dbReference type="PROSITE" id="PS00582">
    <property type="entry name" value="RIBOSOMAL_L33"/>
    <property type="match status" value="1"/>
</dbReference>
<protein>
    <recommendedName>
        <fullName evidence="4 5">Large ribosomal subunit protein bL33</fullName>
    </recommendedName>
</protein>
<name>A0A239MFX6_9BACT</name>
<gene>
    <name evidence="5" type="primary">rpmG</name>
    <name evidence="6" type="ORF">SAMN05421770_111114</name>
</gene>
<organism evidence="6 7">
    <name type="scientific">Granulicella rosea</name>
    <dbReference type="NCBI Taxonomy" id="474952"/>
    <lineage>
        <taxon>Bacteria</taxon>
        <taxon>Pseudomonadati</taxon>
        <taxon>Acidobacteriota</taxon>
        <taxon>Terriglobia</taxon>
        <taxon>Terriglobales</taxon>
        <taxon>Acidobacteriaceae</taxon>
        <taxon>Granulicella</taxon>
    </lineage>
</organism>
<proteinExistence type="inferred from homology"/>
<dbReference type="InterPro" id="IPR038584">
    <property type="entry name" value="Ribosomal_bL33_sf"/>
</dbReference>
<comment type="similarity">
    <text evidence="1 5">Belongs to the bacterial ribosomal protein bL33 family.</text>
</comment>
<evidence type="ECO:0000313" key="7">
    <source>
        <dbReference type="Proteomes" id="UP000198356"/>
    </source>
</evidence>
<dbReference type="NCBIfam" id="NF001860">
    <property type="entry name" value="PRK00595.1"/>
    <property type="match status" value="1"/>
</dbReference>
<dbReference type="GO" id="GO:0005840">
    <property type="term" value="C:ribosome"/>
    <property type="evidence" value="ECO:0007669"/>
    <property type="project" value="UniProtKB-KW"/>
</dbReference>
<dbReference type="NCBIfam" id="TIGR01023">
    <property type="entry name" value="rpmG_bact"/>
    <property type="match status" value="1"/>
</dbReference>
<dbReference type="RefSeq" id="WP_089410277.1">
    <property type="nucleotide sequence ID" value="NZ_FZOU01000011.1"/>
</dbReference>
<keyword evidence="7" id="KW-1185">Reference proteome</keyword>
<dbReference type="GO" id="GO:0005737">
    <property type="term" value="C:cytoplasm"/>
    <property type="evidence" value="ECO:0007669"/>
    <property type="project" value="UniProtKB-ARBA"/>
</dbReference>
<dbReference type="PANTHER" id="PTHR43168:SF2">
    <property type="entry name" value="LARGE RIBOSOMAL SUBUNIT PROTEIN BL33C"/>
    <property type="match status" value="1"/>
</dbReference>
<evidence type="ECO:0000256" key="1">
    <source>
        <dbReference type="ARBA" id="ARBA00007596"/>
    </source>
</evidence>
<evidence type="ECO:0000256" key="4">
    <source>
        <dbReference type="ARBA" id="ARBA00035176"/>
    </source>
</evidence>
<evidence type="ECO:0000256" key="5">
    <source>
        <dbReference type="HAMAP-Rule" id="MF_00294"/>
    </source>
</evidence>
<dbReference type="GO" id="GO:0006412">
    <property type="term" value="P:translation"/>
    <property type="evidence" value="ECO:0007669"/>
    <property type="project" value="UniProtKB-UniRule"/>
</dbReference>